<keyword evidence="3 6" id="KW-0812">Transmembrane</keyword>
<evidence type="ECO:0000256" key="5">
    <source>
        <dbReference type="ARBA" id="ARBA00023136"/>
    </source>
</evidence>
<comment type="caution">
    <text evidence="7">The sequence shown here is derived from an EMBL/GenBank/DDBJ whole genome shotgun (WGS) entry which is preliminary data.</text>
</comment>
<accession>A0A558HS11</accession>
<keyword evidence="5 6" id="KW-0472">Membrane</keyword>
<dbReference type="InterPro" id="IPR005598">
    <property type="entry name" value="ATP_synth_I"/>
</dbReference>
<evidence type="ECO:0000313" key="8">
    <source>
        <dbReference type="Proteomes" id="UP000319941"/>
    </source>
</evidence>
<dbReference type="GO" id="GO:0005886">
    <property type="term" value="C:plasma membrane"/>
    <property type="evidence" value="ECO:0007669"/>
    <property type="project" value="UniProtKB-SubCell"/>
</dbReference>
<dbReference type="Pfam" id="PF03899">
    <property type="entry name" value="ATP-synt_I"/>
    <property type="match status" value="1"/>
</dbReference>
<evidence type="ECO:0000256" key="1">
    <source>
        <dbReference type="ARBA" id="ARBA00004651"/>
    </source>
</evidence>
<sequence length="134" mass="14560">MHKTTPAALRRPQVARLLWGQALVIVLAMLLAGLTKGSSAAISALSGGLVCLLPNLFFAWRSLRVTGARYAQAMVKAFYQAEAGKFGLTAVLFAFFFIAVPPSNPALFFCAYVAAMAVHWLGPWLVKRTPYTRT</sequence>
<proteinExistence type="predicted"/>
<dbReference type="AlphaFoldDB" id="A0A558HS11"/>
<dbReference type="STRING" id="553385.GCA_000591415_01870"/>
<feature type="transmembrane region" description="Helical" evidence="6">
    <location>
        <begin position="17"/>
        <end position="34"/>
    </location>
</feature>
<name>A0A558HS11_9GAMM</name>
<feature type="transmembrane region" description="Helical" evidence="6">
    <location>
        <begin position="40"/>
        <end position="60"/>
    </location>
</feature>
<protein>
    <submittedName>
        <fullName evidence="7">F0F1 ATP synthase assembly protein I</fullName>
    </submittedName>
</protein>
<feature type="transmembrane region" description="Helical" evidence="6">
    <location>
        <begin position="81"/>
        <end position="100"/>
    </location>
</feature>
<evidence type="ECO:0000256" key="4">
    <source>
        <dbReference type="ARBA" id="ARBA00022989"/>
    </source>
</evidence>
<keyword evidence="2" id="KW-1003">Cell membrane</keyword>
<reference evidence="7 8" key="1">
    <citation type="submission" date="2019-07" db="EMBL/GenBank/DDBJ databases">
        <title>Diversity of Bacteria from Kongsfjorden, Arctic.</title>
        <authorList>
            <person name="Yu Y."/>
        </authorList>
    </citation>
    <scope>NUCLEOTIDE SEQUENCE [LARGE SCALE GENOMIC DNA]</scope>
    <source>
        <strain evidence="7 8">SM1923</strain>
    </source>
</reference>
<keyword evidence="4 6" id="KW-1133">Transmembrane helix</keyword>
<dbReference type="EMBL" id="VNFH01000003">
    <property type="protein sequence ID" value="TVU71923.1"/>
    <property type="molecule type" value="Genomic_DNA"/>
</dbReference>
<organism evidence="7 8">
    <name type="scientific">Cobetia crustatorum</name>
    <dbReference type="NCBI Taxonomy" id="553385"/>
    <lineage>
        <taxon>Bacteria</taxon>
        <taxon>Pseudomonadati</taxon>
        <taxon>Pseudomonadota</taxon>
        <taxon>Gammaproteobacteria</taxon>
        <taxon>Oceanospirillales</taxon>
        <taxon>Halomonadaceae</taxon>
        <taxon>Cobetia</taxon>
    </lineage>
</organism>
<dbReference type="Proteomes" id="UP000319941">
    <property type="component" value="Unassembled WGS sequence"/>
</dbReference>
<dbReference type="OrthoDB" id="5702716at2"/>
<keyword evidence="8" id="KW-1185">Reference proteome</keyword>
<gene>
    <name evidence="7" type="ORF">FQP86_05180</name>
</gene>
<comment type="subcellular location">
    <subcellularLocation>
        <location evidence="1">Cell membrane</location>
        <topology evidence="1">Multi-pass membrane protein</topology>
    </subcellularLocation>
</comment>
<evidence type="ECO:0000313" key="7">
    <source>
        <dbReference type="EMBL" id="TVU71923.1"/>
    </source>
</evidence>
<feature type="transmembrane region" description="Helical" evidence="6">
    <location>
        <begin position="106"/>
        <end position="126"/>
    </location>
</feature>
<evidence type="ECO:0000256" key="6">
    <source>
        <dbReference type="SAM" id="Phobius"/>
    </source>
</evidence>
<evidence type="ECO:0000256" key="2">
    <source>
        <dbReference type="ARBA" id="ARBA00022475"/>
    </source>
</evidence>
<dbReference type="RefSeq" id="WP_024951969.1">
    <property type="nucleotide sequence ID" value="NZ_CAWOWR010000087.1"/>
</dbReference>
<evidence type="ECO:0000256" key="3">
    <source>
        <dbReference type="ARBA" id="ARBA00022692"/>
    </source>
</evidence>